<gene>
    <name evidence="4" type="primary">bpt</name>
    <name evidence="7" type="ORF">KCG44_06085</name>
</gene>
<evidence type="ECO:0000259" key="6">
    <source>
        <dbReference type="Pfam" id="PF04377"/>
    </source>
</evidence>
<dbReference type="HAMAP" id="MF_00689">
    <property type="entry name" value="Bpt"/>
    <property type="match status" value="1"/>
</dbReference>
<comment type="catalytic activity">
    <reaction evidence="4">
        <text>N-terminal L-glutamyl-[protein] + L-leucyl-tRNA(Leu) = N-terminal L-leucyl-L-glutamyl-[protein] + tRNA(Leu) + H(+)</text>
        <dbReference type="Rhea" id="RHEA:50412"/>
        <dbReference type="Rhea" id="RHEA-COMP:9613"/>
        <dbReference type="Rhea" id="RHEA-COMP:9622"/>
        <dbReference type="Rhea" id="RHEA-COMP:12664"/>
        <dbReference type="Rhea" id="RHEA-COMP:12668"/>
        <dbReference type="ChEBI" id="CHEBI:15378"/>
        <dbReference type="ChEBI" id="CHEBI:64721"/>
        <dbReference type="ChEBI" id="CHEBI:78442"/>
        <dbReference type="ChEBI" id="CHEBI:78494"/>
        <dbReference type="ChEBI" id="CHEBI:133041"/>
        <dbReference type="EC" id="2.3.2.29"/>
    </reaction>
</comment>
<dbReference type="Pfam" id="PF04376">
    <property type="entry name" value="ATE_N"/>
    <property type="match status" value="1"/>
</dbReference>
<comment type="similarity">
    <text evidence="4">Belongs to the R-transferase family. Bpt subfamily.</text>
</comment>
<protein>
    <recommendedName>
        <fullName evidence="4">Aspartate/glutamate leucyltransferase</fullName>
        <ecNumber evidence="4">2.3.2.29</ecNumber>
    </recommendedName>
</protein>
<dbReference type="EC" id="2.3.2.29" evidence="4"/>
<dbReference type="NCBIfam" id="NF002343">
    <property type="entry name" value="PRK01305.1-4"/>
    <property type="match status" value="1"/>
</dbReference>
<evidence type="ECO:0000313" key="7">
    <source>
        <dbReference type="EMBL" id="MBV7256354.1"/>
    </source>
</evidence>
<evidence type="ECO:0000256" key="4">
    <source>
        <dbReference type="HAMAP-Rule" id="MF_00689"/>
    </source>
</evidence>
<sequence length="245" mass="27949">MTDQSFRLPRFFVTAPAPCPYLPGRMERKVFTELRGANADQLLEALARTGFRRSQNVVYRPSCDGCRKCISVRVIANEFKASTSQRRLIRKHSDLSVNACETRATSEQFALLRRYLDARHPVGGMSDMDQHDYADMVEQTPVGSLVIEYREPPETGRKIGRLIGVCLTDQQADGLSMVYSFFDPDLDDRQGMGTYMIVDHIARAKAAGQPYVYLGYWIEGCQRMAYKNRFRPLEALEDGGWTRRD</sequence>
<evidence type="ECO:0000256" key="2">
    <source>
        <dbReference type="ARBA" id="ARBA00022679"/>
    </source>
</evidence>
<dbReference type="RefSeq" id="WP_218444967.1">
    <property type="nucleotide sequence ID" value="NZ_JAGSPA010000002.1"/>
</dbReference>
<reference evidence="7 8" key="1">
    <citation type="submission" date="2021-04" db="EMBL/GenBank/DDBJ databases">
        <authorList>
            <person name="Pira H."/>
            <person name="Risdian C."/>
            <person name="Wink J."/>
        </authorList>
    </citation>
    <scope>NUCLEOTIDE SEQUENCE [LARGE SCALE GENOMIC DNA]</scope>
    <source>
        <strain evidence="7 8">WHA3</strain>
    </source>
</reference>
<dbReference type="InterPro" id="IPR007471">
    <property type="entry name" value="N-end_Aminoacyl_Trfase_N"/>
</dbReference>
<evidence type="ECO:0000256" key="1">
    <source>
        <dbReference type="ARBA" id="ARBA00022490"/>
    </source>
</evidence>
<dbReference type="EMBL" id="JAGSPA010000002">
    <property type="protein sequence ID" value="MBV7256354.1"/>
    <property type="molecule type" value="Genomic_DNA"/>
</dbReference>
<keyword evidence="1 4" id="KW-0963">Cytoplasm</keyword>
<dbReference type="InterPro" id="IPR017138">
    <property type="entry name" value="Asp_Glu_LeuTrfase"/>
</dbReference>
<proteinExistence type="inferred from homology"/>
<dbReference type="GO" id="GO:0004057">
    <property type="term" value="F:arginyl-tRNA--protein transferase activity"/>
    <property type="evidence" value="ECO:0007669"/>
    <property type="project" value="UniProtKB-EC"/>
</dbReference>
<dbReference type="NCBIfam" id="NF002341">
    <property type="entry name" value="PRK01305.1-1"/>
    <property type="match status" value="1"/>
</dbReference>
<keyword evidence="8" id="KW-1185">Reference proteome</keyword>
<feature type="domain" description="N-end rule aminoacyl transferase C-terminal" evidence="6">
    <location>
        <begin position="107"/>
        <end position="236"/>
    </location>
</feature>
<name>A0ABS6SDA1_9SPHN</name>
<evidence type="ECO:0000256" key="3">
    <source>
        <dbReference type="ARBA" id="ARBA00023315"/>
    </source>
</evidence>
<dbReference type="Proteomes" id="UP000722336">
    <property type="component" value="Unassembled WGS sequence"/>
</dbReference>
<feature type="domain" description="N-end aminoacyl transferase N-terminal" evidence="5">
    <location>
        <begin position="18"/>
        <end position="87"/>
    </location>
</feature>
<accession>A0ABS6SDA1</accession>
<dbReference type="InterPro" id="IPR030700">
    <property type="entry name" value="N-end_Aminoacyl_Trfase"/>
</dbReference>
<keyword evidence="3 4" id="KW-0012">Acyltransferase</keyword>
<dbReference type="Pfam" id="PF04377">
    <property type="entry name" value="ATE_C"/>
    <property type="match status" value="1"/>
</dbReference>
<comment type="subcellular location">
    <subcellularLocation>
        <location evidence="4">Cytoplasm</location>
    </subcellularLocation>
</comment>
<evidence type="ECO:0000313" key="8">
    <source>
        <dbReference type="Proteomes" id="UP000722336"/>
    </source>
</evidence>
<dbReference type="PANTHER" id="PTHR21367">
    <property type="entry name" value="ARGININE-TRNA-PROTEIN TRANSFERASE 1"/>
    <property type="match status" value="1"/>
</dbReference>
<organism evidence="7 8">
    <name type="scientific">Pacificimonas pallii</name>
    <dbReference type="NCBI Taxonomy" id="2827236"/>
    <lineage>
        <taxon>Bacteria</taxon>
        <taxon>Pseudomonadati</taxon>
        <taxon>Pseudomonadota</taxon>
        <taxon>Alphaproteobacteria</taxon>
        <taxon>Sphingomonadales</taxon>
        <taxon>Sphingosinicellaceae</taxon>
        <taxon>Pacificimonas</taxon>
    </lineage>
</organism>
<dbReference type="InterPro" id="IPR007472">
    <property type="entry name" value="N-end_Aminoacyl_Trfase_C"/>
</dbReference>
<comment type="catalytic activity">
    <reaction evidence="4">
        <text>N-terminal L-aspartyl-[protein] + L-leucyl-tRNA(Leu) = N-terminal L-leucyl-L-aspartyl-[protein] + tRNA(Leu) + H(+)</text>
        <dbReference type="Rhea" id="RHEA:50420"/>
        <dbReference type="Rhea" id="RHEA-COMP:9613"/>
        <dbReference type="Rhea" id="RHEA-COMP:9622"/>
        <dbReference type="Rhea" id="RHEA-COMP:12669"/>
        <dbReference type="Rhea" id="RHEA-COMP:12674"/>
        <dbReference type="ChEBI" id="CHEBI:15378"/>
        <dbReference type="ChEBI" id="CHEBI:64720"/>
        <dbReference type="ChEBI" id="CHEBI:78442"/>
        <dbReference type="ChEBI" id="CHEBI:78494"/>
        <dbReference type="ChEBI" id="CHEBI:133042"/>
        <dbReference type="EC" id="2.3.2.29"/>
    </reaction>
</comment>
<dbReference type="PANTHER" id="PTHR21367:SF1">
    <property type="entry name" value="ARGINYL-TRNA--PROTEIN TRANSFERASE 1"/>
    <property type="match status" value="1"/>
</dbReference>
<comment type="function">
    <text evidence="4">Functions in the N-end rule pathway of protein degradation where it conjugates Leu from its aminoacyl-tRNA to the N-termini of proteins containing an N-terminal aspartate or glutamate.</text>
</comment>
<comment type="caution">
    <text evidence="7">The sequence shown here is derived from an EMBL/GenBank/DDBJ whole genome shotgun (WGS) entry which is preliminary data.</text>
</comment>
<dbReference type="NCBIfam" id="NF002346">
    <property type="entry name" value="PRK01305.2-3"/>
    <property type="match status" value="1"/>
</dbReference>
<evidence type="ECO:0000259" key="5">
    <source>
        <dbReference type="Pfam" id="PF04376"/>
    </source>
</evidence>
<keyword evidence="2 4" id="KW-0808">Transferase</keyword>
<dbReference type="NCBIfam" id="NF002342">
    <property type="entry name" value="PRK01305.1-3"/>
    <property type="match status" value="1"/>
</dbReference>
<dbReference type="PIRSF" id="PIRSF037208">
    <property type="entry name" value="ATE_pro_prd"/>
    <property type="match status" value="1"/>
</dbReference>